<name>A0A075AXN1_ROZAC</name>
<organism evidence="1 2">
    <name type="scientific">Rozella allomycis (strain CSF55)</name>
    <dbReference type="NCBI Taxonomy" id="988480"/>
    <lineage>
        <taxon>Eukaryota</taxon>
        <taxon>Fungi</taxon>
        <taxon>Fungi incertae sedis</taxon>
        <taxon>Cryptomycota</taxon>
        <taxon>Cryptomycota incertae sedis</taxon>
        <taxon>Rozella</taxon>
    </lineage>
</organism>
<reference evidence="1 2" key="1">
    <citation type="journal article" date="2013" name="Curr. Biol.">
        <title>Shared signatures of parasitism and phylogenomics unite Cryptomycota and microsporidia.</title>
        <authorList>
            <person name="James T.Y."/>
            <person name="Pelin A."/>
            <person name="Bonen L."/>
            <person name="Ahrendt S."/>
            <person name="Sain D."/>
            <person name="Corradi N."/>
            <person name="Stajich J.E."/>
        </authorList>
    </citation>
    <scope>NUCLEOTIDE SEQUENCE [LARGE SCALE GENOMIC DNA]</scope>
    <source>
        <strain evidence="1 2">CSF55</strain>
    </source>
</reference>
<proteinExistence type="predicted"/>
<evidence type="ECO:0000313" key="2">
    <source>
        <dbReference type="Proteomes" id="UP000030755"/>
    </source>
</evidence>
<dbReference type="Proteomes" id="UP000030755">
    <property type="component" value="Unassembled WGS sequence"/>
</dbReference>
<dbReference type="AlphaFoldDB" id="A0A075AXN1"/>
<accession>A0A075AXN1</accession>
<dbReference type="HOGENOM" id="CLU_2499137_0_0_1"/>
<protein>
    <submittedName>
        <fullName evidence="1">Uncharacterized protein</fullName>
    </submittedName>
</protein>
<sequence>MTTIPILNPLSLAIENLKEWHIQVPIIMKAFKYHMTLGRLKYWARTAAFAKEDRLLDFCFFQFRYRPKKQQIINARDGRLMSTCDK</sequence>
<gene>
    <name evidence="1" type="ORF">O9G_004078</name>
</gene>
<evidence type="ECO:0000313" key="1">
    <source>
        <dbReference type="EMBL" id="EPZ35060.1"/>
    </source>
</evidence>
<dbReference type="EMBL" id="KE560887">
    <property type="protein sequence ID" value="EPZ35060.1"/>
    <property type="molecule type" value="Genomic_DNA"/>
</dbReference>
<keyword evidence="2" id="KW-1185">Reference proteome</keyword>